<dbReference type="GeneID" id="97040791"/>
<dbReference type="Pfam" id="PF03466">
    <property type="entry name" value="LysR_substrate"/>
    <property type="match status" value="1"/>
</dbReference>
<keyword evidence="7" id="KW-1185">Reference proteome</keyword>
<dbReference type="GO" id="GO:0003700">
    <property type="term" value="F:DNA-binding transcription factor activity"/>
    <property type="evidence" value="ECO:0007669"/>
    <property type="project" value="InterPro"/>
</dbReference>
<dbReference type="SUPFAM" id="SSF53850">
    <property type="entry name" value="Periplasmic binding protein-like II"/>
    <property type="match status" value="1"/>
</dbReference>
<evidence type="ECO:0000256" key="3">
    <source>
        <dbReference type="ARBA" id="ARBA00023125"/>
    </source>
</evidence>
<feature type="domain" description="HTH lysR-type" evidence="5">
    <location>
        <begin position="3"/>
        <end position="60"/>
    </location>
</feature>
<sequence length="305" mass="33770">MNPTFKQLEAFYWTSKLGSFSAASAHLHTTQSAVSKRVAELESALSVTLFERNQKRPAPTSKGRALLGLAAQALDVMSQIAAEAESEDEFAGRFQLGVTELSALTWLPQFISLARSRFPRLTLEPDVDSGRTLLDRLDDNVLDLVVVPGDGNWHKRYNATQVGTIRNMWMASPLLVPSNRVWKASELVNHTLLMQSPTSSVMRIYEDWLRANGVSTKQAIRTNSLPVLGQLTAAGLGISALPVDYFQKEIADGQLKIIRTRPATPSIDYYAVLREDRSDAVAREIARLIKISCKFQKRLDANANG</sequence>
<dbReference type="Proteomes" id="UP000494255">
    <property type="component" value="Unassembled WGS sequence"/>
</dbReference>
<dbReference type="InterPro" id="IPR036388">
    <property type="entry name" value="WH-like_DNA-bd_sf"/>
</dbReference>
<keyword evidence="4" id="KW-0804">Transcription</keyword>
<dbReference type="GO" id="GO:0000976">
    <property type="term" value="F:transcription cis-regulatory region binding"/>
    <property type="evidence" value="ECO:0007669"/>
    <property type="project" value="TreeGrafter"/>
</dbReference>
<dbReference type="CDD" id="cd05466">
    <property type="entry name" value="PBP2_LTTR_substrate"/>
    <property type="match status" value="1"/>
</dbReference>
<dbReference type="Gene3D" id="1.10.10.10">
    <property type="entry name" value="Winged helix-like DNA-binding domain superfamily/Winged helix DNA-binding domain"/>
    <property type="match status" value="1"/>
</dbReference>
<dbReference type="Gene3D" id="3.40.190.10">
    <property type="entry name" value="Periplasmic binding protein-like II"/>
    <property type="match status" value="2"/>
</dbReference>
<dbReference type="Pfam" id="PF00126">
    <property type="entry name" value="HTH_1"/>
    <property type="match status" value="1"/>
</dbReference>
<dbReference type="EMBL" id="CADIKC010000002">
    <property type="protein sequence ID" value="CAB3672101.1"/>
    <property type="molecule type" value="Genomic_DNA"/>
</dbReference>
<dbReference type="PROSITE" id="PS50931">
    <property type="entry name" value="HTH_LYSR"/>
    <property type="match status" value="1"/>
</dbReference>
<dbReference type="PRINTS" id="PR00039">
    <property type="entry name" value="HTHLYSR"/>
</dbReference>
<proteinExistence type="inferred from homology"/>
<accession>A0A6J5AK75</accession>
<name>A0A6J5AK75_9BURK</name>
<reference evidence="6 7" key="1">
    <citation type="submission" date="2020-04" db="EMBL/GenBank/DDBJ databases">
        <authorList>
            <person name="De Canck E."/>
        </authorList>
    </citation>
    <scope>NUCLEOTIDE SEQUENCE [LARGE SCALE GENOMIC DNA]</scope>
    <source>
        <strain evidence="6 7">LMG 24238</strain>
    </source>
</reference>
<dbReference type="PANTHER" id="PTHR30126:SF77">
    <property type="entry name" value="TRANSCRIPTIONAL REGULATORY PROTEIN"/>
    <property type="match status" value="1"/>
</dbReference>
<evidence type="ECO:0000256" key="1">
    <source>
        <dbReference type="ARBA" id="ARBA00009437"/>
    </source>
</evidence>
<comment type="similarity">
    <text evidence="1">Belongs to the LysR transcriptional regulatory family.</text>
</comment>
<dbReference type="InterPro" id="IPR000847">
    <property type="entry name" value="LysR_HTH_N"/>
</dbReference>
<dbReference type="SUPFAM" id="SSF46785">
    <property type="entry name" value="Winged helix' DNA-binding domain"/>
    <property type="match status" value="1"/>
</dbReference>
<organism evidence="6 7">
    <name type="scientific">Paraburkholderia sediminicola</name>
    <dbReference type="NCBI Taxonomy" id="458836"/>
    <lineage>
        <taxon>Bacteria</taxon>
        <taxon>Pseudomonadati</taxon>
        <taxon>Pseudomonadota</taxon>
        <taxon>Betaproteobacteria</taxon>
        <taxon>Burkholderiales</taxon>
        <taxon>Burkholderiaceae</taxon>
        <taxon>Paraburkholderia</taxon>
    </lineage>
</organism>
<evidence type="ECO:0000313" key="7">
    <source>
        <dbReference type="Proteomes" id="UP000494255"/>
    </source>
</evidence>
<evidence type="ECO:0000313" key="6">
    <source>
        <dbReference type="EMBL" id="CAB3672101.1"/>
    </source>
</evidence>
<dbReference type="InterPro" id="IPR036390">
    <property type="entry name" value="WH_DNA-bd_sf"/>
</dbReference>
<keyword evidence="3" id="KW-0238">DNA-binding</keyword>
<dbReference type="AlphaFoldDB" id="A0A6J5AK75"/>
<gene>
    <name evidence="6" type="primary">cmpR_5</name>
    <name evidence="6" type="ORF">LMG24238_02157</name>
</gene>
<evidence type="ECO:0000256" key="2">
    <source>
        <dbReference type="ARBA" id="ARBA00023015"/>
    </source>
</evidence>
<dbReference type="RefSeq" id="WP_175050403.1">
    <property type="nucleotide sequence ID" value="NZ_CADIKC010000002.1"/>
</dbReference>
<evidence type="ECO:0000256" key="4">
    <source>
        <dbReference type="ARBA" id="ARBA00023163"/>
    </source>
</evidence>
<protein>
    <submittedName>
        <fullName evidence="6">HTH-type transcriptional activator CmpR</fullName>
    </submittedName>
</protein>
<dbReference type="InterPro" id="IPR005119">
    <property type="entry name" value="LysR_subst-bd"/>
</dbReference>
<evidence type="ECO:0000259" key="5">
    <source>
        <dbReference type="PROSITE" id="PS50931"/>
    </source>
</evidence>
<dbReference type="PANTHER" id="PTHR30126">
    <property type="entry name" value="HTH-TYPE TRANSCRIPTIONAL REGULATOR"/>
    <property type="match status" value="1"/>
</dbReference>
<keyword evidence="2" id="KW-0805">Transcription regulation</keyword>